<keyword evidence="4 5" id="KW-0560">Oxidoreductase</keyword>
<dbReference type="Gene3D" id="3.30.1130.10">
    <property type="match status" value="1"/>
</dbReference>
<dbReference type="Proteomes" id="UP000482487">
    <property type="component" value="Unassembled WGS sequence"/>
</dbReference>
<dbReference type="HAMAP" id="MF_00818">
    <property type="entry name" value="QueF_type1"/>
    <property type="match status" value="1"/>
</dbReference>
<evidence type="ECO:0000256" key="4">
    <source>
        <dbReference type="ARBA" id="ARBA00023002"/>
    </source>
</evidence>
<comment type="similarity">
    <text evidence="5">Belongs to the GTP cyclohydrolase I family. QueF type 1 subfamily.</text>
</comment>
<reference evidence="6 7" key="1">
    <citation type="submission" date="2020-01" db="EMBL/GenBank/DDBJ databases">
        <title>Genome sequence of Desulfovibrio aerotolerans DSM 16695(T).</title>
        <authorList>
            <person name="Karnachuk O."/>
            <person name="Avakyan M."/>
            <person name="Mardanov A."/>
            <person name="Kadnikov V."/>
            <person name="Ravin N."/>
        </authorList>
    </citation>
    <scope>NUCLEOTIDE SEQUENCE [LARGE SCALE GENOMIC DNA]</scope>
    <source>
        <strain evidence="6 7">DSM 16695</strain>
    </source>
</reference>
<dbReference type="PANTHER" id="PTHR34354:SF1">
    <property type="entry name" value="NADPH-DEPENDENT 7-CYANO-7-DEAZAGUANINE REDUCTASE"/>
    <property type="match status" value="1"/>
</dbReference>
<dbReference type="GO" id="GO:0008616">
    <property type="term" value="P:tRNA queuosine(34) biosynthetic process"/>
    <property type="evidence" value="ECO:0007669"/>
    <property type="project" value="UniProtKB-UniRule"/>
</dbReference>
<dbReference type="InterPro" id="IPR016856">
    <property type="entry name" value="QueF_type1"/>
</dbReference>
<dbReference type="GO" id="GO:0033739">
    <property type="term" value="F:preQ1 synthase activity"/>
    <property type="evidence" value="ECO:0007669"/>
    <property type="project" value="UniProtKB-UniRule"/>
</dbReference>
<dbReference type="NCBIfam" id="TIGR03139">
    <property type="entry name" value="QueF-II"/>
    <property type="match status" value="1"/>
</dbReference>
<dbReference type="PANTHER" id="PTHR34354">
    <property type="entry name" value="NADPH-DEPENDENT 7-CYANO-7-DEAZAGUANINE REDUCTASE"/>
    <property type="match status" value="1"/>
</dbReference>
<comment type="subcellular location">
    <subcellularLocation>
        <location evidence="5">Cytoplasm</location>
    </subcellularLocation>
</comment>
<comment type="catalytic activity">
    <reaction evidence="5">
        <text>7-aminomethyl-7-carbaguanine + 2 NADP(+) = 7-cyano-7-carbaguanine + 2 NADPH + 3 H(+)</text>
        <dbReference type="Rhea" id="RHEA:13409"/>
        <dbReference type="ChEBI" id="CHEBI:15378"/>
        <dbReference type="ChEBI" id="CHEBI:45075"/>
        <dbReference type="ChEBI" id="CHEBI:57783"/>
        <dbReference type="ChEBI" id="CHEBI:58349"/>
        <dbReference type="ChEBI" id="CHEBI:58703"/>
        <dbReference type="EC" id="1.7.1.13"/>
    </reaction>
</comment>
<feature type="binding site" evidence="5">
    <location>
        <begin position="98"/>
        <end position="99"/>
    </location>
    <ligand>
        <name>substrate</name>
    </ligand>
</feature>
<comment type="caution">
    <text evidence="6">The sequence shown here is derived from an EMBL/GenBank/DDBJ whole genome shotgun (WGS) entry which is preliminary data.</text>
</comment>
<dbReference type="PIRSF" id="PIRSF027377">
    <property type="entry name" value="Nitrile_oxidored_QueF"/>
    <property type="match status" value="1"/>
</dbReference>
<dbReference type="EMBL" id="WVUD01000011">
    <property type="protein sequence ID" value="MYL83186.1"/>
    <property type="molecule type" value="Genomic_DNA"/>
</dbReference>
<dbReference type="Pfam" id="PF14489">
    <property type="entry name" value="QueF"/>
    <property type="match status" value="1"/>
</dbReference>
<accession>A0A7C9ILX4</accession>
<gene>
    <name evidence="5 6" type="primary">queF</name>
    <name evidence="6" type="ORF">GTA51_08555</name>
</gene>
<comment type="function">
    <text evidence="5">Catalyzes the NADPH-dependent reduction of 7-cyano-7-deazaguanine (preQ0) to 7-aminomethyl-7-deazaguanine (preQ1).</text>
</comment>
<dbReference type="EC" id="1.7.1.13" evidence="5"/>
<dbReference type="GO" id="GO:0005737">
    <property type="term" value="C:cytoplasm"/>
    <property type="evidence" value="ECO:0007669"/>
    <property type="project" value="UniProtKB-SubCell"/>
</dbReference>
<evidence type="ECO:0000256" key="3">
    <source>
        <dbReference type="ARBA" id="ARBA00022857"/>
    </source>
</evidence>
<dbReference type="SUPFAM" id="SSF55620">
    <property type="entry name" value="Tetrahydrobiopterin biosynthesis enzymes-like"/>
    <property type="match status" value="1"/>
</dbReference>
<evidence type="ECO:0000256" key="1">
    <source>
        <dbReference type="ARBA" id="ARBA00022490"/>
    </source>
</evidence>
<sequence length="142" mass="15622">MSHPVPRDDTSTLRSLGQGATIYPRTATPELLETFHNAFPDRTYTVVLSSNEFTSLCPKTGQPDFGTITIRYVPDALCIESKSLKLYLFSYREEGTFMETVTNRILDDLVEACSPLEMEVVGAFAARGGITITVTASYKKGA</sequence>
<feature type="active site" description="Proton donor" evidence="5">
    <location>
        <position position="64"/>
    </location>
</feature>
<comment type="pathway">
    <text evidence="5">tRNA modification; tRNA-queuosine biosynthesis.</text>
</comment>
<evidence type="ECO:0000256" key="2">
    <source>
        <dbReference type="ARBA" id="ARBA00022785"/>
    </source>
</evidence>
<evidence type="ECO:0000313" key="6">
    <source>
        <dbReference type="EMBL" id="MYL83186.1"/>
    </source>
</evidence>
<keyword evidence="2 5" id="KW-0671">Queuosine biosynthesis</keyword>
<evidence type="ECO:0000256" key="5">
    <source>
        <dbReference type="HAMAP-Rule" id="MF_00818"/>
    </source>
</evidence>
<protein>
    <recommendedName>
        <fullName evidence="5">NADPH-dependent 7-cyano-7-deazaguanine reductase</fullName>
        <ecNumber evidence="5">1.7.1.13</ecNumber>
    </recommendedName>
    <alternativeName>
        <fullName evidence="5">7-cyano-7-carbaguanine reductase</fullName>
    </alternativeName>
    <alternativeName>
        <fullName evidence="5">NADPH-dependent nitrile oxidoreductase</fullName>
    </alternativeName>
    <alternativeName>
        <fullName evidence="5">PreQ(0) reductase</fullName>
    </alternativeName>
</protein>
<dbReference type="RefSeq" id="WP_160960289.1">
    <property type="nucleotide sequence ID" value="NZ_WVUD01000011.1"/>
</dbReference>
<feature type="binding site" evidence="5">
    <location>
        <begin position="79"/>
        <end position="81"/>
    </location>
    <ligand>
        <name>substrate</name>
    </ligand>
</feature>
<keyword evidence="3 5" id="KW-0521">NADP</keyword>
<dbReference type="UniPathway" id="UPA00392"/>
<dbReference type="AlphaFoldDB" id="A0A7C9ILX4"/>
<evidence type="ECO:0000313" key="7">
    <source>
        <dbReference type="Proteomes" id="UP000482487"/>
    </source>
</evidence>
<proteinExistence type="inferred from homology"/>
<dbReference type="InterPro" id="IPR050084">
    <property type="entry name" value="NADPH_dep_7-cyano-7-deazaG_red"/>
</dbReference>
<keyword evidence="7" id="KW-1185">Reference proteome</keyword>
<dbReference type="InterPro" id="IPR043133">
    <property type="entry name" value="GTP-CH-I_C/QueF"/>
</dbReference>
<organism evidence="6 7">
    <name type="scientific">Solidesulfovibrio aerotolerans</name>
    <dbReference type="NCBI Taxonomy" id="295255"/>
    <lineage>
        <taxon>Bacteria</taxon>
        <taxon>Pseudomonadati</taxon>
        <taxon>Thermodesulfobacteriota</taxon>
        <taxon>Desulfovibrionia</taxon>
        <taxon>Desulfovibrionales</taxon>
        <taxon>Desulfovibrionaceae</taxon>
        <taxon>Solidesulfovibrio</taxon>
    </lineage>
</organism>
<feature type="active site" description="Thioimide intermediate" evidence="5">
    <location>
        <position position="57"/>
    </location>
</feature>
<name>A0A7C9ILX4_9BACT</name>
<dbReference type="OrthoDB" id="9789995at2"/>
<dbReference type="InterPro" id="IPR029500">
    <property type="entry name" value="QueF"/>
</dbReference>
<keyword evidence="1 5" id="KW-0963">Cytoplasm</keyword>